<dbReference type="EMBL" id="MFNF01000057">
    <property type="protein sequence ID" value="OGG99447.1"/>
    <property type="molecule type" value="Genomic_DNA"/>
</dbReference>
<evidence type="ECO:0000256" key="2">
    <source>
        <dbReference type="SAM" id="Phobius"/>
    </source>
</evidence>
<feature type="transmembrane region" description="Helical" evidence="2">
    <location>
        <begin position="104"/>
        <end position="128"/>
    </location>
</feature>
<dbReference type="AlphaFoldDB" id="A0A1F6GMZ1"/>
<evidence type="ECO:0000256" key="1">
    <source>
        <dbReference type="SAM" id="MobiDB-lite"/>
    </source>
</evidence>
<evidence type="ECO:0000313" key="4">
    <source>
        <dbReference type="Proteomes" id="UP000177583"/>
    </source>
</evidence>
<feature type="region of interest" description="Disordered" evidence="1">
    <location>
        <begin position="167"/>
        <end position="200"/>
    </location>
</feature>
<feature type="transmembrane region" description="Helical" evidence="2">
    <location>
        <begin position="30"/>
        <end position="52"/>
    </location>
</feature>
<organism evidence="3 4">
    <name type="scientific">Candidatus Lambdaproteobacteria bacterium RIFOXYD2_FULL_56_26</name>
    <dbReference type="NCBI Taxonomy" id="1817773"/>
    <lineage>
        <taxon>Bacteria</taxon>
        <taxon>Pseudomonadati</taxon>
        <taxon>Pseudomonadota</taxon>
        <taxon>Candidatus Lambdaproteobacteria</taxon>
    </lineage>
</organism>
<reference evidence="3 4" key="1">
    <citation type="journal article" date="2016" name="Nat. Commun.">
        <title>Thousands of microbial genomes shed light on interconnected biogeochemical processes in an aquifer system.</title>
        <authorList>
            <person name="Anantharaman K."/>
            <person name="Brown C.T."/>
            <person name="Hug L.A."/>
            <person name="Sharon I."/>
            <person name="Castelle C.J."/>
            <person name="Probst A.J."/>
            <person name="Thomas B.C."/>
            <person name="Singh A."/>
            <person name="Wilkins M.J."/>
            <person name="Karaoz U."/>
            <person name="Brodie E.L."/>
            <person name="Williams K.H."/>
            <person name="Hubbard S.S."/>
            <person name="Banfield J.F."/>
        </authorList>
    </citation>
    <scope>NUCLEOTIDE SEQUENCE [LARGE SCALE GENOMIC DNA]</scope>
</reference>
<keyword evidence="2" id="KW-1133">Transmembrane helix</keyword>
<name>A0A1F6GMZ1_9PROT</name>
<keyword evidence="2" id="KW-0812">Transmembrane</keyword>
<keyword evidence="2" id="KW-0472">Membrane</keyword>
<feature type="transmembrane region" description="Helical" evidence="2">
    <location>
        <begin position="72"/>
        <end position="92"/>
    </location>
</feature>
<accession>A0A1F6GMZ1</accession>
<proteinExistence type="predicted"/>
<sequence length="200" mass="22009">MDGHEEQAFKALDDLERQIRNYLETSGRTHYLVTSTILLVLTGMVWVVSLSLSSFSDLQFFQAGQSFENYQIQIKMVLLGGLGGWLSLLQGYRSLDTQGEDSFVVNFALASARILTAMICGLVSYWMIEADLFLGIIQKSPAGYNVIAVLAGFSERMVPNLLNRLGQKVEGSEKPGPNETDSLANNPAPEAQPSEENKPT</sequence>
<comment type="caution">
    <text evidence="3">The sequence shown here is derived from an EMBL/GenBank/DDBJ whole genome shotgun (WGS) entry which is preliminary data.</text>
</comment>
<evidence type="ECO:0000313" key="3">
    <source>
        <dbReference type="EMBL" id="OGG99447.1"/>
    </source>
</evidence>
<protein>
    <submittedName>
        <fullName evidence="3">Uncharacterized protein</fullName>
    </submittedName>
</protein>
<dbReference type="Proteomes" id="UP000177583">
    <property type="component" value="Unassembled WGS sequence"/>
</dbReference>
<gene>
    <name evidence="3" type="ORF">A2557_12690</name>
</gene>